<sequence length="478" mass="51998">MEIKAFDVGSTFTKINAYRLEAGRLQWLARAQAPTTVQDIRVGLEKALEGLPGGPRLQDLACQKVLASSSAAGGLRMVAIGYMPRVTAKAALEVAMNAGARVLEVLSEEDTPAYRREVLLEIKPDIVLLTGGTDGGDTEALWQNARLLADLKLPAVVIIAGNSQAQARAAEILAAAGVRHRRVANVMPTIHELRVQPAREAIHGEFIRQITRAPGLRYLEGLVPGGKVVPTPGAVLMGAELLARGYYEEKGLGSLVVIDLGGATTDVHSVIPQLEGLPLEERGLILTNEKQVAYRTVEGNLGLRVSCRGIVETVGPRQVLLRAKLPVTEEMEQELLAYCNRVEGQTETLAGNEKERCFDRGLAIAAVETALKRHAGHLSQEYNPVMGIAPGTPMGRDLRPVKYIIAVGGIFTALPEEEARAIVWEALANRGISLLPEEPEIIIDRNYLLYSLGLLASRYPYETLRFAKQYFGLHQEEY</sequence>
<name>A0A1J5JQR0_NEOTH</name>
<dbReference type="EMBL" id="MIHH01000025">
    <property type="protein sequence ID" value="OIQ07800.1"/>
    <property type="molecule type" value="Genomic_DNA"/>
</dbReference>
<comment type="caution">
    <text evidence="1">The sequence shown here is derived from an EMBL/GenBank/DDBJ whole genome shotgun (WGS) entry which is preliminary data.</text>
</comment>
<gene>
    <name evidence="1" type="ORF">MOOR_25740</name>
</gene>
<dbReference type="Pfam" id="PF13941">
    <property type="entry name" value="MutL"/>
    <property type="match status" value="1"/>
</dbReference>
<organism evidence="1 2">
    <name type="scientific">Neomoorella thermoacetica</name>
    <name type="common">Clostridium thermoaceticum</name>
    <dbReference type="NCBI Taxonomy" id="1525"/>
    <lineage>
        <taxon>Bacteria</taxon>
        <taxon>Bacillati</taxon>
        <taxon>Bacillota</taxon>
        <taxon>Clostridia</taxon>
        <taxon>Neomoorellales</taxon>
        <taxon>Neomoorellaceae</taxon>
        <taxon>Neomoorella</taxon>
    </lineage>
</organism>
<evidence type="ECO:0008006" key="3">
    <source>
        <dbReference type="Google" id="ProtNLM"/>
    </source>
</evidence>
<dbReference type="PIRSF" id="PIRSF004729">
    <property type="entry name" value="MutL"/>
    <property type="match status" value="1"/>
</dbReference>
<accession>A0A1J5JQR0</accession>
<evidence type="ECO:0000313" key="1">
    <source>
        <dbReference type="EMBL" id="OIQ07800.1"/>
    </source>
</evidence>
<evidence type="ECO:0000313" key="2">
    <source>
        <dbReference type="Proteomes" id="UP000182743"/>
    </source>
</evidence>
<dbReference type="RefSeq" id="WP_071521511.1">
    <property type="nucleotide sequence ID" value="NZ_MIHH01000025.1"/>
</dbReference>
<dbReference type="NCBIfam" id="TIGR01319">
    <property type="entry name" value="glmL_fam"/>
    <property type="match status" value="1"/>
</dbReference>
<proteinExistence type="predicted"/>
<dbReference type="AlphaFoldDB" id="A0A1J5JQR0"/>
<dbReference type="Proteomes" id="UP000182743">
    <property type="component" value="Unassembled WGS sequence"/>
</dbReference>
<reference evidence="1 2" key="1">
    <citation type="submission" date="2016-08" db="EMBL/GenBank/DDBJ databases">
        <title>Genome-based comparison of Moorella thermoacetic strains.</title>
        <authorList>
            <person name="Poehlein A."/>
            <person name="Bengelsdorf F.R."/>
            <person name="Esser C."/>
            <person name="Duerre P."/>
            <person name="Daniel R."/>
        </authorList>
    </citation>
    <scope>NUCLEOTIDE SEQUENCE [LARGE SCALE GENOMIC DNA]</scope>
    <source>
        <strain evidence="1 2">DSM 11768</strain>
    </source>
</reference>
<protein>
    <recommendedName>
        <fullName evidence="3">Glutamate mutase</fullName>
    </recommendedName>
</protein>
<dbReference type="InterPro" id="IPR006230">
    <property type="entry name" value="MutL"/>
</dbReference>